<evidence type="ECO:0000313" key="1">
    <source>
        <dbReference type="EMBL" id="KAI7740852.1"/>
    </source>
</evidence>
<evidence type="ECO:0000313" key="2">
    <source>
        <dbReference type="Proteomes" id="UP001206925"/>
    </source>
</evidence>
<protein>
    <submittedName>
        <fullName evidence="1">Uncharacterized protein</fullName>
    </submittedName>
</protein>
<dbReference type="AlphaFoldDB" id="A0AAD5CF56"/>
<dbReference type="EMBL" id="JAMZMK010008339">
    <property type="protein sequence ID" value="KAI7740852.1"/>
    <property type="molecule type" value="Genomic_DNA"/>
</dbReference>
<gene>
    <name evidence="1" type="ORF">M8C21_020533</name>
</gene>
<organism evidence="1 2">
    <name type="scientific">Ambrosia artemisiifolia</name>
    <name type="common">Common ragweed</name>
    <dbReference type="NCBI Taxonomy" id="4212"/>
    <lineage>
        <taxon>Eukaryota</taxon>
        <taxon>Viridiplantae</taxon>
        <taxon>Streptophyta</taxon>
        <taxon>Embryophyta</taxon>
        <taxon>Tracheophyta</taxon>
        <taxon>Spermatophyta</taxon>
        <taxon>Magnoliopsida</taxon>
        <taxon>eudicotyledons</taxon>
        <taxon>Gunneridae</taxon>
        <taxon>Pentapetalae</taxon>
        <taxon>asterids</taxon>
        <taxon>campanulids</taxon>
        <taxon>Asterales</taxon>
        <taxon>Asteraceae</taxon>
        <taxon>Asteroideae</taxon>
        <taxon>Heliantheae alliance</taxon>
        <taxon>Heliantheae</taxon>
        <taxon>Ambrosia</taxon>
    </lineage>
</organism>
<keyword evidence="2" id="KW-1185">Reference proteome</keyword>
<feature type="non-terminal residue" evidence="1">
    <location>
        <position position="1"/>
    </location>
</feature>
<comment type="caution">
    <text evidence="1">The sequence shown here is derived from an EMBL/GenBank/DDBJ whole genome shotgun (WGS) entry which is preliminary data.</text>
</comment>
<reference evidence="1" key="1">
    <citation type="submission" date="2022-06" db="EMBL/GenBank/DDBJ databases">
        <title>Uncovering the hologenomic basis of an extraordinary plant invasion.</title>
        <authorList>
            <person name="Bieker V.C."/>
            <person name="Martin M.D."/>
            <person name="Gilbert T."/>
            <person name="Hodgins K."/>
            <person name="Battlay P."/>
            <person name="Petersen B."/>
            <person name="Wilson J."/>
        </authorList>
    </citation>
    <scope>NUCLEOTIDE SEQUENCE</scope>
    <source>
        <strain evidence="1">AA19_3_7</strain>
        <tissue evidence="1">Leaf</tissue>
    </source>
</reference>
<proteinExistence type="predicted"/>
<sequence>MFVVGHGAAAAEWWDVQCASDDAAALRMYALMPNEYHICIRD</sequence>
<accession>A0AAD5CF56</accession>
<dbReference type="Proteomes" id="UP001206925">
    <property type="component" value="Unassembled WGS sequence"/>
</dbReference>
<name>A0AAD5CF56_AMBAR</name>